<reference evidence="2" key="1">
    <citation type="journal article" date="2019" name="bioRxiv">
        <title>The Genome of the Zebra Mussel, Dreissena polymorpha: A Resource for Invasive Species Research.</title>
        <authorList>
            <person name="McCartney M.A."/>
            <person name="Auch B."/>
            <person name="Kono T."/>
            <person name="Mallez S."/>
            <person name="Zhang Y."/>
            <person name="Obille A."/>
            <person name="Becker A."/>
            <person name="Abrahante J.E."/>
            <person name="Garbe J."/>
            <person name="Badalamenti J.P."/>
            <person name="Herman A."/>
            <person name="Mangelson H."/>
            <person name="Liachko I."/>
            <person name="Sullivan S."/>
            <person name="Sone E.D."/>
            <person name="Koren S."/>
            <person name="Silverstein K.A.T."/>
            <person name="Beckman K.B."/>
            <person name="Gohl D.M."/>
        </authorList>
    </citation>
    <scope>NUCLEOTIDE SEQUENCE</scope>
    <source>
        <strain evidence="2">Duluth1</strain>
        <tissue evidence="2">Whole animal</tissue>
    </source>
</reference>
<keyword evidence="3" id="KW-1185">Reference proteome</keyword>
<feature type="domain" description="LolA-like" evidence="1">
    <location>
        <begin position="48"/>
        <end position="237"/>
    </location>
</feature>
<evidence type="ECO:0000259" key="1">
    <source>
        <dbReference type="Pfam" id="PF25898"/>
    </source>
</evidence>
<reference evidence="2" key="2">
    <citation type="submission" date="2020-11" db="EMBL/GenBank/DDBJ databases">
        <authorList>
            <person name="McCartney M.A."/>
            <person name="Auch B."/>
            <person name="Kono T."/>
            <person name="Mallez S."/>
            <person name="Becker A."/>
            <person name="Gohl D.M."/>
            <person name="Silverstein K.A.T."/>
            <person name="Koren S."/>
            <person name="Bechman K.B."/>
            <person name="Herman A."/>
            <person name="Abrahante J.E."/>
            <person name="Garbe J."/>
        </authorList>
    </citation>
    <scope>NUCLEOTIDE SEQUENCE</scope>
    <source>
        <strain evidence="2">Duluth1</strain>
        <tissue evidence="2">Whole animal</tissue>
    </source>
</reference>
<gene>
    <name evidence="2" type="ORF">DPMN_153028</name>
</gene>
<dbReference type="EMBL" id="JAIWYP010000007">
    <property type="protein sequence ID" value="KAH3799420.1"/>
    <property type="molecule type" value="Genomic_DNA"/>
</dbReference>
<dbReference type="AlphaFoldDB" id="A0A9D4FIK0"/>
<dbReference type="Pfam" id="PF25898">
    <property type="entry name" value="LolA_2nd_metazoa"/>
    <property type="match status" value="2"/>
</dbReference>
<dbReference type="InterPro" id="IPR058831">
    <property type="entry name" value="LolA-like_dom_2nd"/>
</dbReference>
<sequence length="601" mass="68469">MSDYFRNYNELTDPIMNLIVAVCLMVALATVAKAQMFVPCGPPVAPRPGDPPLPKLPQQFRMHVEANIANRGLTRNYKEFYDYPGNRAAIFQFDQSTGVQKHTIMNFTSGIAFDHFSNKTCKAKFINETNVFGVFGNSSQINSVNDFLYFGEQMGEVYVKENIQIRGIPVNHWTSCVKMAVNSSTTFTLDWYFSNETFSIDNVQHAVPVRAVINGTGRYPGQSSTYSFLHYYEFTDFISGPIEDEEHVFQVPVGTVCFGEKTMLEEYPPNVTRHFMTVIERAVYMDEKLQDKTTVQLYMDYSSGTFRIDHDKPRALEKDDYQFHPLMKTYDVKDGLLYIVDKVTRNCTVRKLPEMDFLQYKGAGIPPIMKYFHLNGTKMLNQGIKTWRDMPVYSWGHKNATSGEVFELLFEHISDGWVIQHGKEGLPDMPVWMQKIPQPVGFYHFIPAKDEKPSQSVFEHYVGFTNGHPSQDVFDMTLCYAPGHHYTTFYVLVMNGGQGMSLKETLMYYQSEFVAAFKHTVAHLADVSVTRIQSVTWDETLLGSLAVTVSFNLLDNNVAGFHNLNITGIPIDVARAFLTVQIQKTETSPQFVVQTEDKKTA</sequence>
<protein>
    <recommendedName>
        <fullName evidence="1">LolA-like domain-containing protein</fullName>
    </recommendedName>
</protein>
<dbReference type="Proteomes" id="UP000828390">
    <property type="component" value="Unassembled WGS sequence"/>
</dbReference>
<organism evidence="2 3">
    <name type="scientific">Dreissena polymorpha</name>
    <name type="common">Zebra mussel</name>
    <name type="synonym">Mytilus polymorpha</name>
    <dbReference type="NCBI Taxonomy" id="45954"/>
    <lineage>
        <taxon>Eukaryota</taxon>
        <taxon>Metazoa</taxon>
        <taxon>Spiralia</taxon>
        <taxon>Lophotrochozoa</taxon>
        <taxon>Mollusca</taxon>
        <taxon>Bivalvia</taxon>
        <taxon>Autobranchia</taxon>
        <taxon>Heteroconchia</taxon>
        <taxon>Euheterodonta</taxon>
        <taxon>Imparidentia</taxon>
        <taxon>Neoheterodontei</taxon>
        <taxon>Myida</taxon>
        <taxon>Dreissenoidea</taxon>
        <taxon>Dreissenidae</taxon>
        <taxon>Dreissena</taxon>
    </lineage>
</organism>
<dbReference type="PANTHER" id="PTHR36902">
    <property type="entry name" value="ENRICHED IN SURFACE-LABELED PROTEOME PROTEIN 9"/>
    <property type="match status" value="1"/>
</dbReference>
<comment type="caution">
    <text evidence="2">The sequence shown here is derived from an EMBL/GenBank/DDBJ whole genome shotgun (WGS) entry which is preliminary data.</text>
</comment>
<evidence type="ECO:0000313" key="3">
    <source>
        <dbReference type="Proteomes" id="UP000828390"/>
    </source>
</evidence>
<evidence type="ECO:0000313" key="2">
    <source>
        <dbReference type="EMBL" id="KAH3799420.1"/>
    </source>
</evidence>
<accession>A0A9D4FIK0</accession>
<feature type="non-terminal residue" evidence="2">
    <location>
        <position position="1"/>
    </location>
</feature>
<proteinExistence type="predicted"/>
<name>A0A9D4FIK0_DREPO</name>
<feature type="domain" description="LolA-like" evidence="1">
    <location>
        <begin position="252"/>
        <end position="480"/>
    </location>
</feature>
<dbReference type="PANTHER" id="PTHR36902:SF1">
    <property type="entry name" value="ENRICHED IN SURFACE-LABELED PROTEOME PROTEIN 9"/>
    <property type="match status" value="1"/>
</dbReference>